<dbReference type="InterPro" id="IPR011009">
    <property type="entry name" value="Kinase-like_dom_sf"/>
</dbReference>
<evidence type="ECO:0000256" key="3">
    <source>
        <dbReference type="ARBA" id="ARBA00022741"/>
    </source>
</evidence>
<dbReference type="Pfam" id="PF00069">
    <property type="entry name" value="Pkinase"/>
    <property type="match status" value="1"/>
</dbReference>
<evidence type="ECO:0000259" key="9">
    <source>
        <dbReference type="PROSITE" id="PS50003"/>
    </source>
</evidence>
<dbReference type="PANTHER" id="PTHR24353">
    <property type="entry name" value="CYCLIC NUCLEOTIDE-DEPENDENT PROTEIN KINASE"/>
    <property type="match status" value="1"/>
</dbReference>
<dbReference type="InterPro" id="IPR001849">
    <property type="entry name" value="PH_domain"/>
</dbReference>
<reference evidence="11 12" key="1">
    <citation type="journal article" date="2024" name="Science">
        <title>Giant polyketide synthase enzymes in the biosynthesis of giant marine polyether toxins.</title>
        <authorList>
            <person name="Fallon T.R."/>
            <person name="Shende V.V."/>
            <person name="Wierzbicki I.H."/>
            <person name="Pendleton A.L."/>
            <person name="Watervoot N.F."/>
            <person name="Auber R.P."/>
            <person name="Gonzalez D.J."/>
            <person name="Wisecaver J.H."/>
            <person name="Moore B.S."/>
        </authorList>
    </citation>
    <scope>NUCLEOTIDE SEQUENCE [LARGE SCALE GENOMIC DNA]</scope>
    <source>
        <strain evidence="11 12">12B1</strain>
    </source>
</reference>
<dbReference type="Gene3D" id="2.30.29.30">
    <property type="entry name" value="Pleckstrin-homology domain (PH domain)/Phosphotyrosine-binding domain (PTB)"/>
    <property type="match status" value="1"/>
</dbReference>
<keyword evidence="4" id="KW-0418">Kinase</keyword>
<accession>A0AB34JHD0</accession>
<evidence type="ECO:0000259" key="10">
    <source>
        <dbReference type="PROSITE" id="PS50011"/>
    </source>
</evidence>
<dbReference type="EMBL" id="JBGBPQ010000008">
    <property type="protein sequence ID" value="KAL1520373.1"/>
    <property type="molecule type" value="Genomic_DNA"/>
</dbReference>
<evidence type="ECO:0000256" key="1">
    <source>
        <dbReference type="ARBA" id="ARBA00022527"/>
    </source>
</evidence>
<dbReference type="PROSITE" id="PS50297">
    <property type="entry name" value="ANK_REP_REGION"/>
    <property type="match status" value="2"/>
</dbReference>
<dbReference type="SMART" id="SM00233">
    <property type="entry name" value="PH"/>
    <property type="match status" value="1"/>
</dbReference>
<dbReference type="CDD" id="cd00821">
    <property type="entry name" value="PH"/>
    <property type="match status" value="1"/>
</dbReference>
<dbReference type="Proteomes" id="UP001515480">
    <property type="component" value="Unassembled WGS sequence"/>
</dbReference>
<dbReference type="GO" id="GO:0005524">
    <property type="term" value="F:ATP binding"/>
    <property type="evidence" value="ECO:0007669"/>
    <property type="project" value="UniProtKB-UniRule"/>
</dbReference>
<dbReference type="AlphaFoldDB" id="A0AB34JHD0"/>
<dbReference type="InterPro" id="IPR008271">
    <property type="entry name" value="Ser/Thr_kinase_AS"/>
</dbReference>
<dbReference type="InterPro" id="IPR000719">
    <property type="entry name" value="Prot_kinase_dom"/>
</dbReference>
<evidence type="ECO:0000256" key="7">
    <source>
        <dbReference type="PROSITE-ProRule" id="PRU10141"/>
    </source>
</evidence>
<sequence>MIRRAVSRSGVPADARRSRSLNNHQPPSCALLPLHTPSASIPSPGLRCPAALRSVSRPASLLSSPSSQLQLSSLSSLHLPDHTAALSSLHLPDHTAAQLHIPSARQHSRTRCVLRPCFHRHMAAGPSSSTSSRDAPSPSLRTNDADGFPGPDEGLMRGYLSVDLPNLGGHFYFVLSNGHLSYYDSKEAVFGGDVPRGMLRIDDVKSVRATKRKHKEYAICITVKNPNFARSISASVSHLSVIEGPNLSSPAKSDGTFSVALPSASRRTEHMSEHEVRVSKAASVWSWMRYLFGDEPGSTTPADEAEVLGTKLVLIANTPFEADAWVSCIREAQAALISAAEQQHWEHVLALSSAGRDVNMTERGNHRTALHYAAGYGVVDTAGRLVQAGATVNARDRAGMTPLGWACLKGHLELAQLLLKCNADPLIKAHSGVLVGKTAITLARLHGSQSHGASRRGAELVHLLLMHCGAACFQVHHMLGQGGFGKVLAVTRSDSGEKYAMKTILKQASHNALTNRKMVQQARVERQILQRMSHPFIIDLHCAFQTHDKLLLVLEMCPGGDLKSHLSRCGRFPPDVAAFTTAQVLLALDYLHSHNVVHRDVKLENVLLDQKGFVRLTDFNVAKMMEERRTFSMKGTLFCMAPEVILKKGHDFAADFWSLGIFVYELLTGGPPYYSNDKQELKRQILGMDPRRFNLSFPPDTPTACRMILNQLLVRDPKLRLGARRQDVAIMKAHPFFSRLDWEKLLAKEMPSPLLQSVEMVAHARQQKLQRQQLDQSDQELVPSYLSQQSCLVEDWDYVANNWRDGCCAGSGQSSPRLASVESKA</sequence>
<dbReference type="SUPFAM" id="SSF50729">
    <property type="entry name" value="PH domain-like"/>
    <property type="match status" value="1"/>
</dbReference>
<keyword evidence="6" id="KW-0040">ANK repeat</keyword>
<dbReference type="GO" id="GO:0004674">
    <property type="term" value="F:protein serine/threonine kinase activity"/>
    <property type="evidence" value="ECO:0007669"/>
    <property type="project" value="UniProtKB-KW"/>
</dbReference>
<proteinExistence type="predicted"/>
<name>A0AB34JHD0_PRYPA</name>
<dbReference type="Gene3D" id="1.25.40.20">
    <property type="entry name" value="Ankyrin repeat-containing domain"/>
    <property type="match status" value="1"/>
</dbReference>
<dbReference type="Gene3D" id="1.10.510.10">
    <property type="entry name" value="Transferase(Phosphotransferase) domain 1"/>
    <property type="match status" value="1"/>
</dbReference>
<evidence type="ECO:0000256" key="4">
    <source>
        <dbReference type="ARBA" id="ARBA00022777"/>
    </source>
</evidence>
<feature type="compositionally biased region" description="Low complexity" evidence="8">
    <location>
        <begin position="123"/>
        <end position="139"/>
    </location>
</feature>
<dbReference type="InterPro" id="IPR045270">
    <property type="entry name" value="STKc_AGC"/>
</dbReference>
<dbReference type="PROSITE" id="PS00107">
    <property type="entry name" value="PROTEIN_KINASE_ATP"/>
    <property type="match status" value="1"/>
</dbReference>
<dbReference type="PROSITE" id="PS50003">
    <property type="entry name" value="PH_DOMAIN"/>
    <property type="match status" value="1"/>
</dbReference>
<gene>
    <name evidence="11" type="ORF">AB1Y20_021960</name>
</gene>
<keyword evidence="1" id="KW-0723">Serine/threonine-protein kinase</keyword>
<dbReference type="Gene3D" id="3.30.200.20">
    <property type="entry name" value="Phosphorylase Kinase, domain 1"/>
    <property type="match status" value="1"/>
</dbReference>
<evidence type="ECO:0000256" key="6">
    <source>
        <dbReference type="PROSITE-ProRule" id="PRU00023"/>
    </source>
</evidence>
<dbReference type="SMART" id="SM00220">
    <property type="entry name" value="S_TKc"/>
    <property type="match status" value="1"/>
</dbReference>
<dbReference type="SMART" id="SM00248">
    <property type="entry name" value="ANK"/>
    <property type="match status" value="3"/>
</dbReference>
<keyword evidence="12" id="KW-1185">Reference proteome</keyword>
<dbReference type="Pfam" id="PF12796">
    <property type="entry name" value="Ank_2"/>
    <property type="match status" value="1"/>
</dbReference>
<feature type="domain" description="PH" evidence="9">
    <location>
        <begin position="153"/>
        <end position="334"/>
    </location>
</feature>
<feature type="repeat" description="ANK" evidence="6">
    <location>
        <begin position="365"/>
        <end position="397"/>
    </location>
</feature>
<feature type="region of interest" description="Disordered" evidence="8">
    <location>
        <begin position="123"/>
        <end position="150"/>
    </location>
</feature>
<keyword evidence="3 7" id="KW-0547">Nucleotide-binding</keyword>
<dbReference type="InterPro" id="IPR017441">
    <property type="entry name" value="Protein_kinase_ATP_BS"/>
</dbReference>
<protein>
    <recommendedName>
        <fullName evidence="13">Non-specific serine/threonine protein kinase</fullName>
    </recommendedName>
</protein>
<keyword evidence="2" id="KW-0808">Transferase</keyword>
<feature type="region of interest" description="Disordered" evidence="8">
    <location>
        <begin position="1"/>
        <end position="28"/>
    </location>
</feature>
<dbReference type="SUPFAM" id="SSF48403">
    <property type="entry name" value="Ankyrin repeat"/>
    <property type="match status" value="1"/>
</dbReference>
<dbReference type="InterPro" id="IPR036770">
    <property type="entry name" value="Ankyrin_rpt-contain_sf"/>
</dbReference>
<organism evidence="11 12">
    <name type="scientific">Prymnesium parvum</name>
    <name type="common">Toxic golden alga</name>
    <dbReference type="NCBI Taxonomy" id="97485"/>
    <lineage>
        <taxon>Eukaryota</taxon>
        <taxon>Haptista</taxon>
        <taxon>Haptophyta</taxon>
        <taxon>Prymnesiophyceae</taxon>
        <taxon>Prymnesiales</taxon>
        <taxon>Prymnesiaceae</taxon>
        <taxon>Prymnesium</taxon>
    </lineage>
</organism>
<evidence type="ECO:0000256" key="5">
    <source>
        <dbReference type="ARBA" id="ARBA00022840"/>
    </source>
</evidence>
<dbReference type="SUPFAM" id="SSF56112">
    <property type="entry name" value="Protein kinase-like (PK-like)"/>
    <property type="match status" value="1"/>
</dbReference>
<feature type="domain" description="Protein kinase" evidence="10">
    <location>
        <begin position="473"/>
        <end position="737"/>
    </location>
</feature>
<dbReference type="PROSITE" id="PS50088">
    <property type="entry name" value="ANK_REPEAT"/>
    <property type="match status" value="2"/>
</dbReference>
<evidence type="ECO:0000313" key="11">
    <source>
        <dbReference type="EMBL" id="KAL1520373.1"/>
    </source>
</evidence>
<dbReference type="InterPro" id="IPR011993">
    <property type="entry name" value="PH-like_dom_sf"/>
</dbReference>
<evidence type="ECO:0000313" key="12">
    <source>
        <dbReference type="Proteomes" id="UP001515480"/>
    </source>
</evidence>
<dbReference type="PROSITE" id="PS50011">
    <property type="entry name" value="PROTEIN_KINASE_DOM"/>
    <property type="match status" value="1"/>
</dbReference>
<keyword evidence="5 7" id="KW-0067">ATP-binding</keyword>
<evidence type="ECO:0008006" key="13">
    <source>
        <dbReference type="Google" id="ProtNLM"/>
    </source>
</evidence>
<evidence type="ECO:0000256" key="2">
    <source>
        <dbReference type="ARBA" id="ARBA00022679"/>
    </source>
</evidence>
<comment type="caution">
    <text evidence="11">The sequence shown here is derived from an EMBL/GenBank/DDBJ whole genome shotgun (WGS) entry which is preliminary data.</text>
</comment>
<dbReference type="CDD" id="cd05123">
    <property type="entry name" value="STKc_AGC"/>
    <property type="match status" value="1"/>
</dbReference>
<evidence type="ECO:0000256" key="8">
    <source>
        <dbReference type="SAM" id="MobiDB-lite"/>
    </source>
</evidence>
<feature type="repeat" description="ANK" evidence="6">
    <location>
        <begin position="398"/>
        <end position="430"/>
    </location>
</feature>
<dbReference type="InterPro" id="IPR002110">
    <property type="entry name" value="Ankyrin_rpt"/>
</dbReference>
<dbReference type="PROSITE" id="PS00108">
    <property type="entry name" value="PROTEIN_KINASE_ST"/>
    <property type="match status" value="1"/>
</dbReference>
<feature type="binding site" evidence="7">
    <location>
        <position position="506"/>
    </location>
    <ligand>
        <name>ATP</name>
        <dbReference type="ChEBI" id="CHEBI:30616"/>
    </ligand>
</feature>